<dbReference type="InterPro" id="IPR001789">
    <property type="entry name" value="Sig_transdc_resp-reg_receiver"/>
</dbReference>
<dbReference type="InterPro" id="IPR050595">
    <property type="entry name" value="Bact_response_regulator"/>
</dbReference>
<accession>A0ABV8SRC3</accession>
<dbReference type="SMART" id="SM00448">
    <property type="entry name" value="REC"/>
    <property type="match status" value="1"/>
</dbReference>
<dbReference type="SUPFAM" id="SSF52172">
    <property type="entry name" value="CheY-like"/>
    <property type="match status" value="1"/>
</dbReference>
<dbReference type="Gene3D" id="1.10.3210.10">
    <property type="entry name" value="Hypothetical protein af1432"/>
    <property type="match status" value="1"/>
</dbReference>
<protein>
    <submittedName>
        <fullName evidence="4">Response regulator</fullName>
    </submittedName>
</protein>
<dbReference type="CDD" id="cd17569">
    <property type="entry name" value="REC_HupR-like"/>
    <property type="match status" value="1"/>
</dbReference>
<dbReference type="Proteomes" id="UP001595904">
    <property type="component" value="Unassembled WGS sequence"/>
</dbReference>
<dbReference type="RefSeq" id="WP_380596011.1">
    <property type="nucleotide sequence ID" value="NZ_JBHSDU010000003.1"/>
</dbReference>
<feature type="modified residue" description="4-aspartylphosphate" evidence="2">
    <location>
        <position position="57"/>
    </location>
</feature>
<evidence type="ECO:0000313" key="5">
    <source>
        <dbReference type="Proteomes" id="UP001595904"/>
    </source>
</evidence>
<dbReference type="EMBL" id="JBHSDU010000003">
    <property type="protein sequence ID" value="MFC4308939.1"/>
    <property type="molecule type" value="Genomic_DNA"/>
</dbReference>
<keyword evidence="5" id="KW-1185">Reference proteome</keyword>
<evidence type="ECO:0000256" key="2">
    <source>
        <dbReference type="PROSITE-ProRule" id="PRU00169"/>
    </source>
</evidence>
<dbReference type="InterPro" id="IPR011006">
    <property type="entry name" value="CheY-like_superfamily"/>
</dbReference>
<sequence>MSEIKRPRVLCVDDEARVVEGLSLHLRREYEVHTAGSGADGLKMLKECGAFAVVISDMRMPAMDGATFLHRVKRTYPDTTRILLTGETGRDTAVQAVNEGQIFRFLTKPCPPDQLKAAVDAGVIQHRLLNAERAILQETLIGCIEAMTDVLAIANPVAFGRATRIKRMAMQFSQSLGSASFWQLEAAAMLSQLGYLSLPVETVEKLYYGERLTAEEKVLAQGVPAVASKLLGHIPRLDPVLQILDALRASDKALAALGEGTIGGGARILMIVLDYDALIAQGHSKDVAVQTLRMKSERYGAVLLEKFAAFVGAAAAQAEVREMPLRHVQSGMTILDDLRTHMGTLLVPRGFEVSETFLEKLRHFGSSILSENVKVLVPAAQPAEKH</sequence>
<comment type="caution">
    <text evidence="4">The sequence shown here is derived from an EMBL/GenBank/DDBJ whole genome shotgun (WGS) entry which is preliminary data.</text>
</comment>
<keyword evidence="1 2" id="KW-0597">Phosphoprotein</keyword>
<organism evidence="4 5">
    <name type="scientific">Steroidobacter flavus</name>
    <dbReference type="NCBI Taxonomy" id="1842136"/>
    <lineage>
        <taxon>Bacteria</taxon>
        <taxon>Pseudomonadati</taxon>
        <taxon>Pseudomonadota</taxon>
        <taxon>Gammaproteobacteria</taxon>
        <taxon>Steroidobacterales</taxon>
        <taxon>Steroidobacteraceae</taxon>
        <taxon>Steroidobacter</taxon>
    </lineage>
</organism>
<dbReference type="Gene3D" id="3.40.50.2300">
    <property type="match status" value="1"/>
</dbReference>
<dbReference type="PROSITE" id="PS50110">
    <property type="entry name" value="RESPONSE_REGULATORY"/>
    <property type="match status" value="1"/>
</dbReference>
<dbReference type="Pfam" id="PF00072">
    <property type="entry name" value="Response_reg"/>
    <property type="match status" value="1"/>
</dbReference>
<dbReference type="Pfam" id="PF13487">
    <property type="entry name" value="HD_5"/>
    <property type="match status" value="1"/>
</dbReference>
<feature type="domain" description="Response regulatory" evidence="3">
    <location>
        <begin position="8"/>
        <end position="123"/>
    </location>
</feature>
<proteinExistence type="predicted"/>
<evidence type="ECO:0000256" key="1">
    <source>
        <dbReference type="ARBA" id="ARBA00022553"/>
    </source>
</evidence>
<gene>
    <name evidence="4" type="ORF">ACFPN2_07580</name>
</gene>
<evidence type="ECO:0000313" key="4">
    <source>
        <dbReference type="EMBL" id="MFC4308939.1"/>
    </source>
</evidence>
<name>A0ABV8SRC3_9GAMM</name>
<evidence type="ECO:0000259" key="3">
    <source>
        <dbReference type="PROSITE" id="PS50110"/>
    </source>
</evidence>
<dbReference type="PANTHER" id="PTHR44591">
    <property type="entry name" value="STRESS RESPONSE REGULATOR PROTEIN 1"/>
    <property type="match status" value="1"/>
</dbReference>
<dbReference type="PANTHER" id="PTHR44591:SF19">
    <property type="entry name" value="TWO-COMPONENT RESPONSE REGULATOR-RELATED"/>
    <property type="match status" value="1"/>
</dbReference>
<reference evidence="5" key="1">
    <citation type="journal article" date="2019" name="Int. J. Syst. Evol. Microbiol.">
        <title>The Global Catalogue of Microorganisms (GCM) 10K type strain sequencing project: providing services to taxonomists for standard genome sequencing and annotation.</title>
        <authorList>
            <consortium name="The Broad Institute Genomics Platform"/>
            <consortium name="The Broad Institute Genome Sequencing Center for Infectious Disease"/>
            <person name="Wu L."/>
            <person name="Ma J."/>
        </authorList>
    </citation>
    <scope>NUCLEOTIDE SEQUENCE [LARGE SCALE GENOMIC DNA]</scope>
    <source>
        <strain evidence="5">CGMCC 1.10759</strain>
    </source>
</reference>